<proteinExistence type="predicted"/>
<sequence>NDAYPAQIYLHLHSECQIAAPAAFYTTVRKYSRIPSSENDSSRNADHSRFISFLPDLLSLTPRRSTRSLQPSQQNALPLQISSSPYGPPGVSAAIKTKLGWMLQGPGRLLETQLQPQQCLFLSSLPSEMELKRDVERLAA</sequence>
<keyword evidence="3" id="KW-1185">Reference proteome</keyword>
<dbReference type="EMBL" id="JAROKS010000019">
    <property type="protein sequence ID" value="KAK1792242.1"/>
    <property type="molecule type" value="Genomic_DNA"/>
</dbReference>
<comment type="caution">
    <text evidence="2">The sequence shown here is derived from an EMBL/GenBank/DDBJ whole genome shotgun (WGS) entry which is preliminary data.</text>
</comment>
<gene>
    <name evidence="2" type="ORF">P4O66_012203</name>
</gene>
<feature type="compositionally biased region" description="Polar residues" evidence="1">
    <location>
        <begin position="67"/>
        <end position="83"/>
    </location>
</feature>
<protein>
    <submittedName>
        <fullName evidence="2">Uncharacterized protein</fullName>
    </submittedName>
</protein>
<dbReference type="Proteomes" id="UP001239994">
    <property type="component" value="Unassembled WGS sequence"/>
</dbReference>
<feature type="non-terminal residue" evidence="2">
    <location>
        <position position="1"/>
    </location>
</feature>
<organism evidence="2 3">
    <name type="scientific">Electrophorus voltai</name>
    <dbReference type="NCBI Taxonomy" id="2609070"/>
    <lineage>
        <taxon>Eukaryota</taxon>
        <taxon>Metazoa</taxon>
        <taxon>Chordata</taxon>
        <taxon>Craniata</taxon>
        <taxon>Vertebrata</taxon>
        <taxon>Euteleostomi</taxon>
        <taxon>Actinopterygii</taxon>
        <taxon>Neopterygii</taxon>
        <taxon>Teleostei</taxon>
        <taxon>Ostariophysi</taxon>
        <taxon>Gymnotiformes</taxon>
        <taxon>Gymnotoidei</taxon>
        <taxon>Gymnotidae</taxon>
        <taxon>Electrophorus</taxon>
    </lineage>
</organism>
<accession>A0AAD9DUK8</accession>
<name>A0AAD9DUK8_9TELE</name>
<evidence type="ECO:0000313" key="2">
    <source>
        <dbReference type="EMBL" id="KAK1792242.1"/>
    </source>
</evidence>
<evidence type="ECO:0000256" key="1">
    <source>
        <dbReference type="SAM" id="MobiDB-lite"/>
    </source>
</evidence>
<feature type="region of interest" description="Disordered" evidence="1">
    <location>
        <begin position="64"/>
        <end position="83"/>
    </location>
</feature>
<evidence type="ECO:0000313" key="3">
    <source>
        <dbReference type="Proteomes" id="UP001239994"/>
    </source>
</evidence>
<dbReference type="AlphaFoldDB" id="A0AAD9DUK8"/>
<reference evidence="2" key="1">
    <citation type="submission" date="2023-03" db="EMBL/GenBank/DDBJ databases">
        <title>Electrophorus voltai genome.</title>
        <authorList>
            <person name="Bian C."/>
        </authorList>
    </citation>
    <scope>NUCLEOTIDE SEQUENCE</scope>
    <source>
        <strain evidence="2">CB-2022</strain>
        <tissue evidence="2">Muscle</tissue>
    </source>
</reference>